<dbReference type="CDD" id="cd02440">
    <property type="entry name" value="AdoMet_MTases"/>
    <property type="match status" value="1"/>
</dbReference>
<gene>
    <name evidence="2" type="ORF">JRV97_08745</name>
</gene>
<dbReference type="EMBL" id="CP069362">
    <property type="protein sequence ID" value="WGS64456.1"/>
    <property type="molecule type" value="Genomic_DNA"/>
</dbReference>
<keyword evidence="2" id="KW-0489">Methyltransferase</keyword>
<sequence length="197" mass="22886">MTRYDFIANIYDTLLYPLEKSTMNDFRKNFVPKIEGYTLDLAVGTGHNIEYYPPNSHVVLIDKSIEMLKIAKEKSKKRNDLNLEFVHSSVEDLSFDDNTFDTILSIDVFCSVKNPYESMKNVKRVLKHDGKGIFVEHGLTGQLLKDIVLYLTNILTYPTVGSSMIRKPLEYIQYAGFNLLEYGHLKNSFYYFIVRKE</sequence>
<dbReference type="InterPro" id="IPR013216">
    <property type="entry name" value="Methyltransf_11"/>
</dbReference>
<dbReference type="SUPFAM" id="SSF53335">
    <property type="entry name" value="S-adenosyl-L-methionine-dependent methyltransferases"/>
    <property type="match status" value="1"/>
</dbReference>
<protein>
    <submittedName>
        <fullName evidence="2">Class I SAM-dependent methyltransferase</fullName>
    </submittedName>
</protein>
<dbReference type="InterPro" id="IPR029063">
    <property type="entry name" value="SAM-dependent_MTases_sf"/>
</dbReference>
<dbReference type="RefSeq" id="WP_280998110.1">
    <property type="nucleotide sequence ID" value="NZ_CP069362.1"/>
</dbReference>
<evidence type="ECO:0000313" key="2">
    <source>
        <dbReference type="EMBL" id="WGS64456.1"/>
    </source>
</evidence>
<reference evidence="2 3" key="1">
    <citation type="submission" date="2021-02" db="EMBL/GenBank/DDBJ databases">
        <title>Characterization of Marinitoga sp. nov. str. BP5-C20A.</title>
        <authorList>
            <person name="Erauso G."/>
            <person name="Postec A."/>
        </authorList>
    </citation>
    <scope>NUCLEOTIDE SEQUENCE [LARGE SCALE GENOMIC DNA]</scope>
    <source>
        <strain evidence="2 3">BP5-C20A</strain>
    </source>
</reference>
<feature type="domain" description="Methyltransferase type 11" evidence="1">
    <location>
        <begin position="39"/>
        <end position="133"/>
    </location>
</feature>
<evidence type="ECO:0000259" key="1">
    <source>
        <dbReference type="Pfam" id="PF08241"/>
    </source>
</evidence>
<dbReference type="GO" id="GO:0032259">
    <property type="term" value="P:methylation"/>
    <property type="evidence" value="ECO:0007669"/>
    <property type="project" value="UniProtKB-KW"/>
</dbReference>
<name>A0ABY8PPA1_9BACT</name>
<dbReference type="InterPro" id="IPR052356">
    <property type="entry name" value="Thiol_S-MT"/>
</dbReference>
<dbReference type="Pfam" id="PF08241">
    <property type="entry name" value="Methyltransf_11"/>
    <property type="match status" value="1"/>
</dbReference>
<dbReference type="Gene3D" id="3.40.50.150">
    <property type="entry name" value="Vaccinia Virus protein VP39"/>
    <property type="match status" value="1"/>
</dbReference>
<dbReference type="Proteomes" id="UP001232493">
    <property type="component" value="Chromosome"/>
</dbReference>
<evidence type="ECO:0000313" key="3">
    <source>
        <dbReference type="Proteomes" id="UP001232493"/>
    </source>
</evidence>
<keyword evidence="2" id="KW-0808">Transferase</keyword>
<proteinExistence type="predicted"/>
<keyword evidence="3" id="KW-1185">Reference proteome</keyword>
<dbReference type="PANTHER" id="PTHR45036:SF1">
    <property type="entry name" value="METHYLTRANSFERASE LIKE 7A"/>
    <property type="match status" value="1"/>
</dbReference>
<accession>A0ABY8PPA1</accession>
<dbReference type="GO" id="GO:0008168">
    <property type="term" value="F:methyltransferase activity"/>
    <property type="evidence" value="ECO:0007669"/>
    <property type="project" value="UniProtKB-KW"/>
</dbReference>
<organism evidence="2 3">
    <name type="scientific">Marinitoga aeolica</name>
    <dbReference type="NCBI Taxonomy" id="2809031"/>
    <lineage>
        <taxon>Bacteria</taxon>
        <taxon>Thermotogati</taxon>
        <taxon>Thermotogota</taxon>
        <taxon>Thermotogae</taxon>
        <taxon>Petrotogales</taxon>
        <taxon>Petrotogaceae</taxon>
        <taxon>Marinitoga</taxon>
    </lineage>
</organism>
<dbReference type="PANTHER" id="PTHR45036">
    <property type="entry name" value="METHYLTRANSFERASE LIKE 7B"/>
    <property type="match status" value="1"/>
</dbReference>